<feature type="compositionally biased region" description="Low complexity" evidence="1">
    <location>
        <begin position="98"/>
        <end position="108"/>
    </location>
</feature>
<reference evidence="2 3" key="1">
    <citation type="submission" date="2021-06" db="EMBL/GenBank/DDBJ databases">
        <title>Genome sequence of Babesia caballi.</title>
        <authorList>
            <person name="Yamagishi J."/>
            <person name="Kidaka T."/>
            <person name="Ochi A."/>
        </authorList>
    </citation>
    <scope>NUCLEOTIDE SEQUENCE [LARGE SCALE GENOMIC DNA]</scope>
    <source>
        <strain evidence="2">USDA-D6B2</strain>
    </source>
</reference>
<gene>
    <name evidence="2" type="ORF">BcabD6B2_17270</name>
</gene>
<evidence type="ECO:0000313" key="2">
    <source>
        <dbReference type="EMBL" id="GIX62292.1"/>
    </source>
</evidence>
<protein>
    <submittedName>
        <fullName evidence="2">Suprabasin isoform X4</fullName>
    </submittedName>
</protein>
<dbReference type="Proteomes" id="UP001497744">
    <property type="component" value="Unassembled WGS sequence"/>
</dbReference>
<dbReference type="InterPro" id="IPR049502">
    <property type="entry name" value="SBSN_GxHH_rpt"/>
</dbReference>
<dbReference type="EMBL" id="BPLF01000001">
    <property type="protein sequence ID" value="GIX62292.1"/>
    <property type="molecule type" value="Genomic_DNA"/>
</dbReference>
<sequence>MTTKKKLTEPPKDLKEAIDWLALIGGGYEEYFKKQANAQQINVAINNLKQKFEEFSQKPETPRADALNPNYYEDANKNIADLLKNVSEFEPKEAEKFGQGVHHAAGQAGKEREKTALGQSSPAAPVAATLTTFGLGGGAAAAYLFNLGGAKTLINGLLKIG</sequence>
<evidence type="ECO:0000256" key="1">
    <source>
        <dbReference type="SAM" id="MobiDB-lite"/>
    </source>
</evidence>
<dbReference type="AlphaFoldDB" id="A0AAV4LRN6"/>
<dbReference type="GeneID" id="94193773"/>
<keyword evidence="3" id="KW-1185">Reference proteome</keyword>
<dbReference type="RefSeq" id="XP_067714361.1">
    <property type="nucleotide sequence ID" value="XM_067858260.1"/>
</dbReference>
<evidence type="ECO:0000313" key="3">
    <source>
        <dbReference type="Proteomes" id="UP001497744"/>
    </source>
</evidence>
<feature type="region of interest" description="Disordered" evidence="1">
    <location>
        <begin position="95"/>
        <end position="121"/>
    </location>
</feature>
<dbReference type="Pfam" id="PF21009">
    <property type="entry name" value="SBSN_GxHH_rpt"/>
    <property type="match status" value="1"/>
</dbReference>
<proteinExistence type="predicted"/>
<comment type="caution">
    <text evidence="2">The sequence shown here is derived from an EMBL/GenBank/DDBJ whole genome shotgun (WGS) entry which is preliminary data.</text>
</comment>
<organism evidence="2 3">
    <name type="scientific">Babesia caballi</name>
    <dbReference type="NCBI Taxonomy" id="5871"/>
    <lineage>
        <taxon>Eukaryota</taxon>
        <taxon>Sar</taxon>
        <taxon>Alveolata</taxon>
        <taxon>Apicomplexa</taxon>
        <taxon>Aconoidasida</taxon>
        <taxon>Piroplasmida</taxon>
        <taxon>Babesiidae</taxon>
        <taxon>Babesia</taxon>
    </lineage>
</organism>
<name>A0AAV4LRN6_BABCB</name>
<accession>A0AAV4LRN6</accession>